<keyword evidence="1" id="KW-0732">Signal</keyword>
<dbReference type="EMBL" id="VYQE01000002">
    <property type="protein sequence ID" value="KAA9009436.1"/>
    <property type="molecule type" value="Genomic_DNA"/>
</dbReference>
<dbReference type="Proteomes" id="UP000326554">
    <property type="component" value="Unassembled WGS sequence"/>
</dbReference>
<dbReference type="InterPro" id="IPR004352">
    <property type="entry name" value="GH114_TIM-barrel"/>
</dbReference>
<reference evidence="3 4" key="1">
    <citation type="submission" date="2019-09" db="EMBL/GenBank/DDBJ databases">
        <authorList>
            <person name="Park J.-S."/>
            <person name="Choi H.-J."/>
        </authorList>
    </citation>
    <scope>NUCLEOTIDE SEQUENCE [LARGE SCALE GENOMIC DNA]</scope>
    <source>
        <strain evidence="3 4">176SS1-4</strain>
    </source>
</reference>
<dbReference type="Pfam" id="PF03537">
    <property type="entry name" value="Glyco_hydro_114"/>
    <property type="match status" value="1"/>
</dbReference>
<proteinExistence type="predicted"/>
<feature type="signal peptide" evidence="1">
    <location>
        <begin position="1"/>
        <end position="28"/>
    </location>
</feature>
<gene>
    <name evidence="3" type="ORF">F3S47_09345</name>
</gene>
<dbReference type="AlphaFoldDB" id="A0A5J5GM53"/>
<keyword evidence="4" id="KW-1185">Reference proteome</keyword>
<evidence type="ECO:0000259" key="2">
    <source>
        <dbReference type="Pfam" id="PF03537"/>
    </source>
</evidence>
<dbReference type="InterPro" id="IPR017853">
    <property type="entry name" value="GH"/>
</dbReference>
<dbReference type="PANTHER" id="PTHR35882:SF2">
    <property type="entry name" value="PELA"/>
    <property type="match status" value="1"/>
</dbReference>
<sequence>MRRTMQVSWQRVKQLLLPARLAVGLLCAACSMTEASNVAPAGSCYPEMNSWSIGLQGADPDEVAQSAADLVIIDYSKTGTDEGAYSPRDVRRMQTRPDGGRRLVLAYINVGEIETYRSYWQEAWNTRPPAWILGPNPNWPKHFYVRYWDPEWRNIILRGPDAFLNRIIDAGFDGVMVDGSDTFELRQAQRPSAPAEMVDLLAELADVAHRRSPGFLVIPNNAEGLVSFPKFLSSVDGLLKEDLYFGVEQDGTVNEPGMVNWSLERLDAARSAGLPVFLIEYLETPSQRSVVRERAAKRGYLLSYGSRDLSRLSEPVPLGVSERFRSPDFTSCGG</sequence>
<dbReference type="PANTHER" id="PTHR35882">
    <property type="entry name" value="PELA"/>
    <property type="match status" value="1"/>
</dbReference>
<feature type="chain" id="PRO_5023896398" description="Glycoside-hydrolase family GH114 TIM-barrel domain-containing protein" evidence="1">
    <location>
        <begin position="29"/>
        <end position="334"/>
    </location>
</feature>
<protein>
    <recommendedName>
        <fullName evidence="2">Glycoside-hydrolase family GH114 TIM-barrel domain-containing protein</fullName>
    </recommendedName>
</protein>
<evidence type="ECO:0000256" key="1">
    <source>
        <dbReference type="SAM" id="SignalP"/>
    </source>
</evidence>
<dbReference type="SUPFAM" id="SSF51445">
    <property type="entry name" value="(Trans)glycosidases"/>
    <property type="match status" value="1"/>
</dbReference>
<comment type="caution">
    <text evidence="3">The sequence shown here is derived from an EMBL/GenBank/DDBJ whole genome shotgun (WGS) entry which is preliminary data.</text>
</comment>
<accession>A0A5J5GM53</accession>
<evidence type="ECO:0000313" key="4">
    <source>
        <dbReference type="Proteomes" id="UP000326554"/>
    </source>
</evidence>
<organism evidence="3 4">
    <name type="scientific">Histidinibacterium aquaticum</name>
    <dbReference type="NCBI Taxonomy" id="2613962"/>
    <lineage>
        <taxon>Bacteria</taxon>
        <taxon>Pseudomonadati</taxon>
        <taxon>Pseudomonadota</taxon>
        <taxon>Alphaproteobacteria</taxon>
        <taxon>Rhodobacterales</taxon>
        <taxon>Paracoccaceae</taxon>
        <taxon>Histidinibacterium</taxon>
    </lineage>
</organism>
<dbReference type="NCBIfam" id="TIGR01370">
    <property type="entry name" value="MJ1477/TM1410 family putative glycoside hydrolase"/>
    <property type="match status" value="1"/>
</dbReference>
<dbReference type="InterPro" id="IPR013785">
    <property type="entry name" value="Aldolase_TIM"/>
</dbReference>
<feature type="domain" description="Glycoside-hydrolase family GH114 TIM-barrel" evidence="2">
    <location>
        <begin position="50"/>
        <end position="309"/>
    </location>
</feature>
<dbReference type="InterPro" id="IPR016063">
    <property type="entry name" value="TM1410_Glycdase"/>
</dbReference>
<dbReference type="PRINTS" id="PR01545">
    <property type="entry name" value="THEMAYE10DUF"/>
</dbReference>
<evidence type="ECO:0000313" key="3">
    <source>
        <dbReference type="EMBL" id="KAA9009436.1"/>
    </source>
</evidence>
<dbReference type="InterPro" id="IPR016062">
    <property type="entry name" value="TM1410-rel"/>
</dbReference>
<dbReference type="Gene3D" id="3.20.20.70">
    <property type="entry name" value="Aldolase class I"/>
    <property type="match status" value="1"/>
</dbReference>
<name>A0A5J5GM53_9RHOB</name>